<proteinExistence type="predicted"/>
<sequence length="205" mass="22638">MTDPTATLRRRDFWTRALAVVREWLSHPSQVASVIPSFPSLTRTIAKRDCIRSARQMVDLGPGTGGTTERLLDTARHDCRVLAIEKTSGFIETLNAIGDPRLTVVQDDVVGLERILLMHEMKSPDVIISGIPFSSLDADTAQSAMKAIYRTLGDGGTFIAYQLRGHVAEYARPLFGEPVAVQYVLLNLPPLRIFTWQKPSSHAAP</sequence>
<dbReference type="Proteomes" id="UP001202961">
    <property type="component" value="Unassembled WGS sequence"/>
</dbReference>
<comment type="caution">
    <text evidence="5">The sequence shown here is derived from an EMBL/GenBank/DDBJ whole genome shotgun (WGS) entry which is preliminary data.</text>
</comment>
<keyword evidence="3" id="KW-0949">S-adenosyl-L-methionine</keyword>
<evidence type="ECO:0000256" key="4">
    <source>
        <dbReference type="ARBA" id="ARBA00022884"/>
    </source>
</evidence>
<dbReference type="InterPro" id="IPR029063">
    <property type="entry name" value="SAM-dependent_MTases_sf"/>
</dbReference>
<evidence type="ECO:0000256" key="3">
    <source>
        <dbReference type="ARBA" id="ARBA00022691"/>
    </source>
</evidence>
<dbReference type="InterPro" id="IPR001737">
    <property type="entry name" value="KsgA/Erm"/>
</dbReference>
<name>A0ABT0UBB8_9BACT</name>
<dbReference type="GO" id="GO:0032259">
    <property type="term" value="P:methylation"/>
    <property type="evidence" value="ECO:0007669"/>
    <property type="project" value="UniProtKB-KW"/>
</dbReference>
<evidence type="ECO:0000256" key="1">
    <source>
        <dbReference type="ARBA" id="ARBA00022603"/>
    </source>
</evidence>
<gene>
    <name evidence="5" type="ORF">NB063_23710</name>
</gene>
<dbReference type="SUPFAM" id="SSF53335">
    <property type="entry name" value="S-adenosyl-L-methionine-dependent methyltransferases"/>
    <property type="match status" value="1"/>
</dbReference>
<evidence type="ECO:0000256" key="2">
    <source>
        <dbReference type="ARBA" id="ARBA00022679"/>
    </source>
</evidence>
<keyword evidence="2" id="KW-0808">Transferase</keyword>
<keyword evidence="4" id="KW-0694">RNA-binding</keyword>
<accession>A0ABT0UBB8</accession>
<evidence type="ECO:0000313" key="6">
    <source>
        <dbReference type="Proteomes" id="UP001202961"/>
    </source>
</evidence>
<organism evidence="5 6">
    <name type="scientific">Aporhodopirellula aestuarii</name>
    <dbReference type="NCBI Taxonomy" id="2950107"/>
    <lineage>
        <taxon>Bacteria</taxon>
        <taxon>Pseudomonadati</taxon>
        <taxon>Planctomycetota</taxon>
        <taxon>Planctomycetia</taxon>
        <taxon>Pirellulales</taxon>
        <taxon>Pirellulaceae</taxon>
        <taxon>Aporhodopirellula</taxon>
    </lineage>
</organism>
<dbReference type="Gene3D" id="3.40.50.150">
    <property type="entry name" value="Vaccinia Virus protein VP39"/>
    <property type="match status" value="1"/>
</dbReference>
<dbReference type="RefSeq" id="WP_250931390.1">
    <property type="nucleotide sequence ID" value="NZ_JAMQBK010000063.1"/>
</dbReference>
<protein>
    <submittedName>
        <fullName evidence="5">Methyltransferase domain-containing protein</fullName>
    </submittedName>
</protein>
<dbReference type="Pfam" id="PF00398">
    <property type="entry name" value="RrnaAD"/>
    <property type="match status" value="1"/>
</dbReference>
<dbReference type="GO" id="GO:0008168">
    <property type="term" value="F:methyltransferase activity"/>
    <property type="evidence" value="ECO:0007669"/>
    <property type="project" value="UniProtKB-KW"/>
</dbReference>
<dbReference type="CDD" id="cd02440">
    <property type="entry name" value="AdoMet_MTases"/>
    <property type="match status" value="1"/>
</dbReference>
<reference evidence="5 6" key="1">
    <citation type="journal article" date="2022" name="Syst. Appl. Microbiol.">
        <title>Rhodopirellula aestuarii sp. nov., a novel member of the genus Rhodopirellula isolated from brackish sediments collected in the Tagus River estuary, Portugal.</title>
        <authorList>
            <person name="Vitorino I.R."/>
            <person name="Klimek D."/>
            <person name="Calusinska M."/>
            <person name="Lobo-da-Cunha A."/>
            <person name="Vasconcelos V."/>
            <person name="Lage O.M."/>
        </authorList>
    </citation>
    <scope>NUCLEOTIDE SEQUENCE [LARGE SCALE GENOMIC DNA]</scope>
    <source>
        <strain evidence="5 6">ICT_H3.1</strain>
    </source>
</reference>
<keyword evidence="6" id="KW-1185">Reference proteome</keyword>
<dbReference type="EMBL" id="JAMQBK010000063">
    <property type="protein sequence ID" value="MCM2373631.1"/>
    <property type="molecule type" value="Genomic_DNA"/>
</dbReference>
<keyword evidence="1 5" id="KW-0489">Methyltransferase</keyword>
<evidence type="ECO:0000313" key="5">
    <source>
        <dbReference type="EMBL" id="MCM2373631.1"/>
    </source>
</evidence>